<reference evidence="2 3" key="1">
    <citation type="submission" date="2021-10" db="EMBL/GenBank/DDBJ databases">
        <title>Lutispora strain m25 sp. nov., a thermophilic, non-spore-forming bacterium isolated from a lab-scale methanogenic bioreactor digesting anaerobic sludge.</title>
        <authorList>
            <person name="El Houari A."/>
            <person name="Mcdonald J."/>
        </authorList>
    </citation>
    <scope>NUCLEOTIDE SEQUENCE [LARGE SCALE GENOMIC DNA]</scope>
    <source>
        <strain evidence="3">m25</strain>
    </source>
</reference>
<comment type="caution">
    <text evidence="2">The sequence shown here is derived from an EMBL/GenBank/DDBJ whole genome shotgun (WGS) entry which is preliminary data.</text>
</comment>
<protein>
    <submittedName>
        <fullName evidence="2">AAA family ATPase</fullName>
    </submittedName>
</protein>
<sequence>MGFEKAVDSLFIKPNTDIYITGSNAYMLSGELATLLSGRYITVDMLPLSFKEYCEAVDGNRKSTRENFNDYLHFGSFPYVAMLERNEAVITPYIDGIYNTILIKDVAKRESEPLEKIPDHYPKILLTLDEIGAGTNYNGIRHLNLMDWLLR</sequence>
<evidence type="ECO:0000313" key="3">
    <source>
        <dbReference type="Proteomes" id="UP001651880"/>
    </source>
</evidence>
<dbReference type="InterPro" id="IPR041682">
    <property type="entry name" value="AAA_14"/>
</dbReference>
<evidence type="ECO:0000313" key="2">
    <source>
        <dbReference type="EMBL" id="MCQ1530238.1"/>
    </source>
</evidence>
<gene>
    <name evidence="2" type="ORF">LJD61_11845</name>
</gene>
<name>A0ABT1NJA8_9FIRM</name>
<proteinExistence type="predicted"/>
<keyword evidence="3" id="KW-1185">Reference proteome</keyword>
<dbReference type="PANTHER" id="PTHR33295">
    <property type="entry name" value="ATPASE"/>
    <property type="match status" value="1"/>
</dbReference>
<dbReference type="RefSeq" id="WP_255227757.1">
    <property type="nucleotide sequence ID" value="NZ_JAJEKE010000010.1"/>
</dbReference>
<organism evidence="2 3">
    <name type="scientific">Lutispora saccharofermentans</name>
    <dbReference type="NCBI Taxonomy" id="3024236"/>
    <lineage>
        <taxon>Bacteria</taxon>
        <taxon>Bacillati</taxon>
        <taxon>Bacillota</taxon>
        <taxon>Clostridia</taxon>
        <taxon>Lutisporales</taxon>
        <taxon>Lutisporaceae</taxon>
        <taxon>Lutispora</taxon>
    </lineage>
</organism>
<feature type="domain" description="AAA" evidence="1">
    <location>
        <begin position="3"/>
        <end position="54"/>
    </location>
</feature>
<dbReference type="EMBL" id="JAJEKE010000010">
    <property type="protein sequence ID" value="MCQ1530238.1"/>
    <property type="molecule type" value="Genomic_DNA"/>
</dbReference>
<dbReference type="Proteomes" id="UP001651880">
    <property type="component" value="Unassembled WGS sequence"/>
</dbReference>
<dbReference type="Pfam" id="PF13173">
    <property type="entry name" value="AAA_14"/>
    <property type="match status" value="1"/>
</dbReference>
<accession>A0ABT1NJA8</accession>
<evidence type="ECO:0000259" key="1">
    <source>
        <dbReference type="Pfam" id="PF13173"/>
    </source>
</evidence>
<dbReference type="PANTHER" id="PTHR33295:SF20">
    <property type="entry name" value="ATPASE"/>
    <property type="match status" value="1"/>
</dbReference>